<dbReference type="PANTHER" id="PTHR12549:SF17">
    <property type="entry name" value="E3 UBIQUITIN-PROTEIN LIGASE JMJ24"/>
    <property type="match status" value="1"/>
</dbReference>
<dbReference type="InterPro" id="IPR018866">
    <property type="entry name" value="Znf-4CXXC_R1"/>
</dbReference>
<evidence type="ECO:0000259" key="10">
    <source>
        <dbReference type="PROSITE" id="PS51184"/>
    </source>
</evidence>
<sequence>MEEIPEDLRCKRSDGKQWRCSALSMPDKTVCEKHYIQAKKRAANSALRASLKKARRGSVENNDTFLESKHNDPEMLRSLSPMNVDGTRYMKYKEKFGKSRGLYPSDTTGRIHGSSLRCNEGHRDVMKAEEDSKRSTYNPSYLTKEANNFVVDYHEKSSVAGEAGQLTCHQCQRNDGVNVVWCISCDRKGYCDNCISQWYADIPVEDIRKICPACRGICNCKVCLSGDNLIKTRVQEIAGIDKLRHLHSLLSFVLPVLKHIYSEQCFEIAVETRVHGMKTDIPRASIHADEQMCCNFCRTPIFDFHRHCPQCLYDLCLTCCRDLRSASVVADNGESTAEKRTAEKLMPLSNDENAIDFSHLFPSWKANTDGSIPCAPEEAGGCASSKLVLRRILKINWVAKLVKNAEEMVTGCKGSNPQTSDNCTSCNILYCPTSDLKHDGISHFQKHWVKGEPVIVKRVFDHSLASSWDPMSIWRGIQETIDERMPENSTTVKVTDYLSQSEVDIELSQFIKGYSEGLINEDGRPKMLMLRDWPAPNAWEEFIMCQRPEFLTNLPFIEFIHSKWGLLNLAAKLPHESTQTEAGPKIYISYGTRNELGGGDPVTKLHMNMGDLVYLLMHSTEAHNQGAHGLKLEMTEKPYKELNGEHPILNASFPNSDLNFDEKIKPPDMALKRHATQKESGLGLNNMEDQICSGSNITSVEKKSLNSSHGDDNCGDGLQKVSAGAIWDVFRRQDAPKLNEFLRVHWEEITSSPSQPVPCPVYEQSLYLDKHHKRKLKEEYGIEPWTFEQHVGEAVLVPAGCPFQVRNLQSTVQLGLDFLSPESLNVSVKMSQEIRCLPADHEAKLNMWEVGKMSLYAASSAIREVQKIVLDPKLSSGIKFEDRNLTAMVSQNLGRMSKRRQIACP</sequence>
<dbReference type="SUPFAM" id="SSF51197">
    <property type="entry name" value="Clavaminate synthase-like"/>
    <property type="match status" value="1"/>
</dbReference>
<dbReference type="GO" id="GO:0031490">
    <property type="term" value="F:chromatin DNA binding"/>
    <property type="evidence" value="ECO:0007669"/>
    <property type="project" value="TreeGrafter"/>
</dbReference>
<gene>
    <name evidence="12" type="ORF">A4U43_UnF9610</name>
</gene>
<dbReference type="OMA" id="LKCDRRG"/>
<dbReference type="SMART" id="SM00558">
    <property type="entry name" value="JmjC"/>
    <property type="match status" value="1"/>
</dbReference>
<evidence type="ECO:0000256" key="6">
    <source>
        <dbReference type="ARBA" id="ARBA00023242"/>
    </source>
</evidence>
<dbReference type="InterPro" id="IPR001841">
    <property type="entry name" value="Znf_RING"/>
</dbReference>
<dbReference type="GO" id="GO:0000118">
    <property type="term" value="C:histone deacetylase complex"/>
    <property type="evidence" value="ECO:0007669"/>
    <property type="project" value="TreeGrafter"/>
</dbReference>
<dbReference type="GO" id="GO:0061630">
    <property type="term" value="F:ubiquitin protein ligase activity"/>
    <property type="evidence" value="ECO:0007669"/>
    <property type="project" value="EnsemblPlants"/>
</dbReference>
<dbReference type="GO" id="GO:0043161">
    <property type="term" value="P:proteasome-mediated ubiquitin-dependent protein catabolic process"/>
    <property type="evidence" value="ECO:0007669"/>
    <property type="project" value="EnsemblPlants"/>
</dbReference>
<dbReference type="GO" id="GO:0090310">
    <property type="term" value="P:negative regulation of DNA methylation-dependent heterochromatin formation"/>
    <property type="evidence" value="ECO:0007669"/>
    <property type="project" value="EnsemblPlants"/>
</dbReference>
<evidence type="ECO:0000256" key="7">
    <source>
        <dbReference type="PROSITE-ProRule" id="PRU00175"/>
    </source>
</evidence>
<organism evidence="12 13">
    <name type="scientific">Asparagus officinalis</name>
    <name type="common">Garden asparagus</name>
    <dbReference type="NCBI Taxonomy" id="4686"/>
    <lineage>
        <taxon>Eukaryota</taxon>
        <taxon>Viridiplantae</taxon>
        <taxon>Streptophyta</taxon>
        <taxon>Embryophyta</taxon>
        <taxon>Tracheophyta</taxon>
        <taxon>Spermatophyta</taxon>
        <taxon>Magnoliopsida</taxon>
        <taxon>Liliopsida</taxon>
        <taxon>Asparagales</taxon>
        <taxon>Asparagaceae</taxon>
        <taxon>Asparagoideae</taxon>
        <taxon>Asparagus</taxon>
    </lineage>
</organism>
<dbReference type="Pfam" id="PF10497">
    <property type="entry name" value="zf-4CXXC_R1"/>
    <property type="match status" value="1"/>
</dbReference>
<proteinExistence type="inferred from homology"/>
<keyword evidence="5" id="KW-0804">Transcription</keyword>
<keyword evidence="7" id="KW-0862">Zinc</keyword>
<dbReference type="InterPro" id="IPR014977">
    <property type="entry name" value="WRC_dom"/>
</dbReference>
<dbReference type="GO" id="GO:0031507">
    <property type="term" value="P:heterochromatin formation"/>
    <property type="evidence" value="ECO:0007669"/>
    <property type="project" value="EnsemblPlants"/>
</dbReference>
<protein>
    <recommendedName>
        <fullName evidence="14">JmjC domain-containing protein</fullName>
    </recommendedName>
</protein>
<dbReference type="GO" id="GO:0042803">
    <property type="term" value="F:protein homodimerization activity"/>
    <property type="evidence" value="ECO:0007669"/>
    <property type="project" value="EnsemblPlants"/>
</dbReference>
<dbReference type="InterPro" id="IPR045109">
    <property type="entry name" value="LSDs-like"/>
</dbReference>
<evidence type="ECO:0000313" key="12">
    <source>
        <dbReference type="EMBL" id="ONK54928.1"/>
    </source>
</evidence>
<dbReference type="GO" id="GO:0031011">
    <property type="term" value="C:Ino80 complex"/>
    <property type="evidence" value="ECO:0007669"/>
    <property type="project" value="EnsemblPlants"/>
</dbReference>
<accession>A0A1R3L5P8</accession>
<evidence type="ECO:0000313" key="13">
    <source>
        <dbReference type="Proteomes" id="UP000243459"/>
    </source>
</evidence>
<evidence type="ECO:0000256" key="5">
    <source>
        <dbReference type="ARBA" id="ARBA00023163"/>
    </source>
</evidence>
<dbReference type="Gene3D" id="2.60.120.650">
    <property type="entry name" value="Cupin"/>
    <property type="match status" value="1"/>
</dbReference>
<keyword evidence="7" id="KW-0863">Zinc-finger</keyword>
<dbReference type="EMBL" id="KV863951">
    <property type="protein sequence ID" value="ONK54928.1"/>
    <property type="molecule type" value="Genomic_DNA"/>
</dbReference>
<evidence type="ECO:0000256" key="4">
    <source>
        <dbReference type="ARBA" id="ARBA00023015"/>
    </source>
</evidence>
<dbReference type="GO" id="GO:0000976">
    <property type="term" value="F:transcription cis-regulatory region binding"/>
    <property type="evidence" value="ECO:0007669"/>
    <property type="project" value="EnsemblPlants"/>
</dbReference>
<dbReference type="PANTHER" id="PTHR12549">
    <property type="entry name" value="JMJC DOMAIN-CONTAINING HISTONE DEMETHYLATION PROTEIN"/>
    <property type="match status" value="1"/>
</dbReference>
<keyword evidence="13" id="KW-1185">Reference proteome</keyword>
<keyword evidence="4" id="KW-0805">Transcription regulation</keyword>
<evidence type="ECO:0000256" key="8">
    <source>
        <dbReference type="PROSITE-ProRule" id="PRU01002"/>
    </source>
</evidence>
<dbReference type="GO" id="GO:0006357">
    <property type="term" value="P:regulation of transcription by RNA polymerase II"/>
    <property type="evidence" value="ECO:0007669"/>
    <property type="project" value="TreeGrafter"/>
</dbReference>
<comment type="caution">
    <text evidence="8">Lacks conserved residue(s) required for the propagation of feature annotation.</text>
</comment>
<dbReference type="GO" id="GO:0031624">
    <property type="term" value="F:ubiquitin conjugating enzyme binding"/>
    <property type="evidence" value="ECO:0007669"/>
    <property type="project" value="EnsemblPlants"/>
</dbReference>
<dbReference type="Pfam" id="PF08879">
    <property type="entry name" value="WRC"/>
    <property type="match status" value="1"/>
</dbReference>
<name>A0A1R3L5P8_ASPOF</name>
<dbReference type="Pfam" id="PF02373">
    <property type="entry name" value="JmjC"/>
    <property type="match status" value="1"/>
</dbReference>
<dbReference type="PROSITE" id="PS51184">
    <property type="entry name" value="JMJC"/>
    <property type="match status" value="1"/>
</dbReference>
<keyword evidence="3" id="KW-0479">Metal-binding</keyword>
<evidence type="ECO:0008006" key="14">
    <source>
        <dbReference type="Google" id="ProtNLM"/>
    </source>
</evidence>
<feature type="domain" description="WRC" evidence="11">
    <location>
        <begin position="4"/>
        <end position="48"/>
    </location>
</feature>
<feature type="domain" description="JmjC" evidence="10">
    <location>
        <begin position="562"/>
        <end position="835"/>
    </location>
</feature>
<dbReference type="GO" id="GO:0048188">
    <property type="term" value="C:Set1C/COMPASS complex"/>
    <property type="evidence" value="ECO:0007669"/>
    <property type="project" value="EnsemblPlants"/>
</dbReference>
<reference evidence="13" key="1">
    <citation type="journal article" date="2017" name="Nat. Commun.">
        <title>The asparagus genome sheds light on the origin and evolution of a young Y chromosome.</title>
        <authorList>
            <person name="Harkess A."/>
            <person name="Zhou J."/>
            <person name="Xu C."/>
            <person name="Bowers J.E."/>
            <person name="Van der Hulst R."/>
            <person name="Ayyampalayam S."/>
            <person name="Mercati F."/>
            <person name="Riccardi P."/>
            <person name="McKain M.R."/>
            <person name="Kakrana A."/>
            <person name="Tang H."/>
            <person name="Ray J."/>
            <person name="Groenendijk J."/>
            <person name="Arikit S."/>
            <person name="Mathioni S.M."/>
            <person name="Nakano M."/>
            <person name="Shan H."/>
            <person name="Telgmann-Rauber A."/>
            <person name="Kanno A."/>
            <person name="Yue Z."/>
            <person name="Chen H."/>
            <person name="Li W."/>
            <person name="Chen Y."/>
            <person name="Xu X."/>
            <person name="Zhang Y."/>
            <person name="Luo S."/>
            <person name="Chen H."/>
            <person name="Gao J."/>
            <person name="Mao Z."/>
            <person name="Pires J.C."/>
            <person name="Luo M."/>
            <person name="Kudrna D."/>
            <person name="Wing R.A."/>
            <person name="Meyers B.C."/>
            <person name="Yi K."/>
            <person name="Kong H."/>
            <person name="Lavrijsen P."/>
            <person name="Sunseri F."/>
            <person name="Falavigna A."/>
            <person name="Ye Y."/>
            <person name="Leebens-Mack J.H."/>
            <person name="Chen G."/>
        </authorList>
    </citation>
    <scope>NUCLEOTIDE SEQUENCE [LARGE SCALE GENOMIC DNA]</scope>
    <source>
        <strain evidence="13">cv. DH0086</strain>
    </source>
</reference>
<dbReference type="AlphaFoldDB" id="A0A1R3L5P8"/>
<evidence type="ECO:0000259" key="11">
    <source>
        <dbReference type="PROSITE" id="PS51667"/>
    </source>
</evidence>
<evidence type="ECO:0000256" key="2">
    <source>
        <dbReference type="ARBA" id="ARBA00006801"/>
    </source>
</evidence>
<evidence type="ECO:0000256" key="3">
    <source>
        <dbReference type="ARBA" id="ARBA00022723"/>
    </source>
</evidence>
<dbReference type="PROSITE" id="PS51667">
    <property type="entry name" value="WRC"/>
    <property type="match status" value="1"/>
</dbReference>
<comment type="similarity">
    <text evidence="2">Belongs to the JARID1 histone demethylase family.</text>
</comment>
<dbReference type="PROSITE" id="PS50089">
    <property type="entry name" value="ZF_RING_2"/>
    <property type="match status" value="1"/>
</dbReference>
<keyword evidence="6" id="KW-0539">Nucleus</keyword>
<comment type="subcellular location">
    <subcellularLocation>
        <location evidence="1">Nucleus</location>
    </subcellularLocation>
</comment>
<dbReference type="GO" id="GO:0032454">
    <property type="term" value="F:histone H3K9 demethylase activity"/>
    <property type="evidence" value="ECO:0007669"/>
    <property type="project" value="InterPro"/>
</dbReference>
<evidence type="ECO:0000256" key="1">
    <source>
        <dbReference type="ARBA" id="ARBA00004123"/>
    </source>
</evidence>
<dbReference type="OrthoDB" id="1667110at2759"/>
<evidence type="ECO:0000259" key="9">
    <source>
        <dbReference type="PROSITE" id="PS50089"/>
    </source>
</evidence>
<dbReference type="Gramene" id="ONK54928">
    <property type="protein sequence ID" value="ONK54928"/>
    <property type="gene ID" value="A4U43_UnF9610"/>
</dbReference>
<dbReference type="GO" id="GO:0008270">
    <property type="term" value="F:zinc ion binding"/>
    <property type="evidence" value="ECO:0007669"/>
    <property type="project" value="UniProtKB-KW"/>
</dbReference>
<feature type="domain" description="RING-type" evidence="9">
    <location>
        <begin position="168"/>
        <end position="215"/>
    </location>
</feature>
<dbReference type="Proteomes" id="UP000243459">
    <property type="component" value="Unassembled WGS sequence"/>
</dbReference>
<dbReference type="GO" id="GO:0070920">
    <property type="term" value="P:regulation of regulatory ncRNA processing"/>
    <property type="evidence" value="ECO:0007669"/>
    <property type="project" value="EnsemblPlants"/>
</dbReference>
<dbReference type="InterPro" id="IPR003347">
    <property type="entry name" value="JmjC_dom"/>
</dbReference>
<dbReference type="GO" id="GO:0003712">
    <property type="term" value="F:transcription coregulator activity"/>
    <property type="evidence" value="ECO:0007669"/>
    <property type="project" value="TreeGrafter"/>
</dbReference>
<dbReference type="GO" id="GO:0042393">
    <property type="term" value="F:histone binding"/>
    <property type="evidence" value="ECO:0007669"/>
    <property type="project" value="EnsemblPlants"/>
</dbReference>